<evidence type="ECO:0000313" key="2">
    <source>
        <dbReference type="Proteomes" id="UP000548726"/>
    </source>
</evidence>
<accession>A0A6V8ICL2</accession>
<organism evidence="1 2">
    <name type="scientific">Acetobacter persici</name>
    <dbReference type="NCBI Taxonomy" id="1076596"/>
    <lineage>
        <taxon>Bacteria</taxon>
        <taxon>Pseudomonadati</taxon>
        <taxon>Pseudomonadota</taxon>
        <taxon>Alphaproteobacteria</taxon>
        <taxon>Acetobacterales</taxon>
        <taxon>Acetobacteraceae</taxon>
        <taxon>Acetobacter</taxon>
    </lineage>
</organism>
<dbReference type="Proteomes" id="UP000548726">
    <property type="component" value="Unassembled WGS sequence"/>
</dbReference>
<reference evidence="1 2" key="1">
    <citation type="journal article" date="2020" name="Cell Rep.">
        <title>Local necrotic cells trigger systemic immune activation via gut microbiome dysbiosis in Drosophila.</title>
        <authorList>
            <person name="Kosakamoto H."/>
            <person name="Yamauchi T."/>
            <person name="Akuzawa-Tokita Y."/>
            <person name="Nishimura K."/>
            <person name="Soga T."/>
            <person name="Murakami T."/>
            <person name="Mori H."/>
            <person name="Yamamoto K."/>
            <person name="Miyazaki R."/>
            <person name="Koto A."/>
            <person name="Miura M."/>
            <person name="Obata F."/>
        </authorList>
    </citation>
    <scope>NUCLEOTIDE SEQUENCE [LARGE SCALE GENOMIC DNA]</scope>
    <source>
        <strain evidence="1 2">Ai</strain>
    </source>
</reference>
<comment type="caution">
    <text evidence="1">The sequence shown here is derived from an EMBL/GenBank/DDBJ whole genome shotgun (WGS) entry which is preliminary data.</text>
</comment>
<dbReference type="AlphaFoldDB" id="A0A6V8ICL2"/>
<evidence type="ECO:0000313" key="1">
    <source>
        <dbReference type="EMBL" id="GFE94822.1"/>
    </source>
</evidence>
<dbReference type="EMBL" id="BLJP01000022">
    <property type="protein sequence ID" value="GFE94822.1"/>
    <property type="molecule type" value="Genomic_DNA"/>
</dbReference>
<gene>
    <name evidence="1" type="ORF">DmAi_28810</name>
</gene>
<keyword evidence="2" id="KW-1185">Reference proteome</keyword>
<protein>
    <submittedName>
        <fullName evidence="1">Uncharacterized protein</fullName>
    </submittedName>
</protein>
<proteinExistence type="predicted"/>
<name>A0A6V8ICL2_9PROT</name>
<sequence length="103" mass="11525">MPDQSGEKRVIRLGDIQVSNTSAIDRKVAVGMHRFRSKKTAEKYLENLLHTALNDAWKSGAELGGTGSRGAAYIQGFYSSRIENTVAEMTRLEINESLRKIRK</sequence>